<dbReference type="Pfam" id="PF00188">
    <property type="entry name" value="CAP"/>
    <property type="match status" value="1"/>
</dbReference>
<dbReference type="PRINTS" id="PR00837">
    <property type="entry name" value="V5TPXLIKE"/>
</dbReference>
<reference evidence="2" key="2">
    <citation type="journal article" date="2023" name="Science">
        <title>Genomic signatures of disease resistance in endangered staghorn corals.</title>
        <authorList>
            <person name="Vollmer S.V."/>
            <person name="Selwyn J.D."/>
            <person name="Despard B.A."/>
            <person name="Roesel C.L."/>
        </authorList>
    </citation>
    <scope>NUCLEOTIDE SEQUENCE</scope>
    <source>
        <strain evidence="2">K2</strain>
    </source>
</reference>
<dbReference type="InterPro" id="IPR035940">
    <property type="entry name" value="CAP_sf"/>
</dbReference>
<dbReference type="PRINTS" id="PR00838">
    <property type="entry name" value="V5ALLERGEN"/>
</dbReference>
<name>A0AAD9VHJ7_ACRCE</name>
<dbReference type="InterPro" id="IPR034113">
    <property type="entry name" value="SCP_GAPR1-like"/>
</dbReference>
<dbReference type="InterPro" id="IPR001283">
    <property type="entry name" value="CRISP-related"/>
</dbReference>
<feature type="domain" description="SCP" evidence="1">
    <location>
        <begin position="100"/>
        <end position="232"/>
    </location>
</feature>
<dbReference type="SMART" id="SM00198">
    <property type="entry name" value="SCP"/>
    <property type="match status" value="1"/>
</dbReference>
<accession>A0AAD9VHJ7</accession>
<dbReference type="SUPFAM" id="SSF55797">
    <property type="entry name" value="PR-1-like"/>
    <property type="match status" value="2"/>
</dbReference>
<sequence>MAGALTPQKLLRACGPKFAWDGFCGKNHATASPTRMKIVFAILMIILTFIRSCDAAPGKKIQGSAFFKREFLNDKRTECKDALEYCPVFAARGYCEPDHQYGSYRLQPHHRLWNENLAKIAQTRAEELLEIGKLIHDIEELRRLKQGENLYSSTSFTYRTCKEAVESWYSEEKDYDYDNPASSTGVIGHFTQVVWKGSKQLGVGLAAKRDPETGYVKTYIVARYYPAGNVEGHFTENVVRKAGRYYKLLPCRKDTEVTAAKLVLNPGVLGNKASAFFTRDKTQEGFCGKNHATASPTRMKIVFAILMIILTFIRSCDAAPGKKIQGSAFFKREFLNDKRTECKDALEYCPVFAARGYCEPDHQYGSYRLQPHHRLWNENLAKIAQTRAEELLEIGKLIHDIEELRRLKQGENLYSSTSFTYRTCKEAVVWKGSKQLGVGLAAKRDPETGYVKTYIVARYYPAGNVEGHFTENVVRKVTP</sequence>
<proteinExistence type="predicted"/>
<protein>
    <submittedName>
        <fullName evidence="2">Golgi-associated plant pathogenesis-related protein 1</fullName>
    </submittedName>
</protein>
<comment type="caution">
    <text evidence="2">The sequence shown here is derived from an EMBL/GenBank/DDBJ whole genome shotgun (WGS) entry which is preliminary data.</text>
</comment>
<keyword evidence="3" id="KW-1185">Reference proteome</keyword>
<dbReference type="EMBL" id="JARQWQ010000001">
    <property type="protein sequence ID" value="KAK2574127.1"/>
    <property type="molecule type" value="Genomic_DNA"/>
</dbReference>
<reference evidence="2" key="1">
    <citation type="journal article" date="2023" name="G3 (Bethesda)">
        <title>Whole genome assembly and annotation of the endangered Caribbean coral Acropora cervicornis.</title>
        <authorList>
            <person name="Selwyn J.D."/>
            <person name="Vollmer S.V."/>
        </authorList>
    </citation>
    <scope>NUCLEOTIDE SEQUENCE</scope>
    <source>
        <strain evidence="2">K2</strain>
    </source>
</reference>
<dbReference type="Proteomes" id="UP001249851">
    <property type="component" value="Unassembled WGS sequence"/>
</dbReference>
<organism evidence="2 3">
    <name type="scientific">Acropora cervicornis</name>
    <name type="common">Staghorn coral</name>
    <dbReference type="NCBI Taxonomy" id="6130"/>
    <lineage>
        <taxon>Eukaryota</taxon>
        <taxon>Metazoa</taxon>
        <taxon>Cnidaria</taxon>
        <taxon>Anthozoa</taxon>
        <taxon>Hexacorallia</taxon>
        <taxon>Scleractinia</taxon>
        <taxon>Astrocoeniina</taxon>
        <taxon>Acroporidae</taxon>
        <taxon>Acropora</taxon>
    </lineage>
</organism>
<dbReference type="PANTHER" id="PTHR10334">
    <property type="entry name" value="CYSTEINE-RICH SECRETORY PROTEIN-RELATED"/>
    <property type="match status" value="1"/>
</dbReference>
<dbReference type="PROSITE" id="PS01009">
    <property type="entry name" value="CRISP_1"/>
    <property type="match status" value="1"/>
</dbReference>
<evidence type="ECO:0000313" key="3">
    <source>
        <dbReference type="Proteomes" id="UP001249851"/>
    </source>
</evidence>
<dbReference type="CDD" id="cd05382">
    <property type="entry name" value="CAP_GAPR1-like"/>
    <property type="match status" value="1"/>
</dbReference>
<evidence type="ECO:0000313" key="2">
    <source>
        <dbReference type="EMBL" id="KAK2574127.1"/>
    </source>
</evidence>
<dbReference type="InterPro" id="IPR002413">
    <property type="entry name" value="V5_allergen-like"/>
</dbReference>
<evidence type="ECO:0000259" key="1">
    <source>
        <dbReference type="SMART" id="SM00198"/>
    </source>
</evidence>
<dbReference type="InterPro" id="IPR014044">
    <property type="entry name" value="CAP_dom"/>
</dbReference>
<dbReference type="AlphaFoldDB" id="A0AAD9VHJ7"/>
<gene>
    <name evidence="2" type="ORF">P5673_000257</name>
</gene>
<dbReference type="Gene3D" id="3.40.33.10">
    <property type="entry name" value="CAP"/>
    <property type="match status" value="2"/>
</dbReference>
<dbReference type="InterPro" id="IPR018244">
    <property type="entry name" value="Allrgn_V5/Tpx1_CS"/>
</dbReference>
<dbReference type="GO" id="GO:0005576">
    <property type="term" value="C:extracellular region"/>
    <property type="evidence" value="ECO:0007669"/>
    <property type="project" value="InterPro"/>
</dbReference>